<organism evidence="2 3">
    <name type="scientific">Microctonus aethiopoides</name>
    <dbReference type="NCBI Taxonomy" id="144406"/>
    <lineage>
        <taxon>Eukaryota</taxon>
        <taxon>Metazoa</taxon>
        <taxon>Ecdysozoa</taxon>
        <taxon>Arthropoda</taxon>
        <taxon>Hexapoda</taxon>
        <taxon>Insecta</taxon>
        <taxon>Pterygota</taxon>
        <taxon>Neoptera</taxon>
        <taxon>Endopterygota</taxon>
        <taxon>Hymenoptera</taxon>
        <taxon>Apocrita</taxon>
        <taxon>Ichneumonoidea</taxon>
        <taxon>Braconidae</taxon>
        <taxon>Euphorinae</taxon>
        <taxon>Microctonus</taxon>
    </lineage>
</organism>
<dbReference type="Proteomes" id="UP001168990">
    <property type="component" value="Unassembled WGS sequence"/>
</dbReference>
<sequence>DEDKRCLKSVQTKSKNFKLFEGKKILEHKQFVFEHFGKYPTIHVDFSELVGNDYEEILVKFRKIVNKAFRQHAYLEKCSLWDSEAYNKKTFMKYFDPVKCASLNEHNVEFGLDYLAQLLHGHHGRKVYMFIDELDAPANALVYPNMMTAKDREKTISLLQYITKLLLKGNEFVERSLTHACQRTSDLILFDANNVMLCYCIEHHWVHKFYGFEEAEVKDLLEKAGRLEDFNKIKEKYNGYNMTSIDGIHTNMYSTWAVMNYLKTGNFNVYWSAGILHKIKELIGHAKIRPEITRIMSNKMISMKPIDFESNDTIETSYKIFCNGEVNKNEDGDLFIQVLMAHGFFHPIHSETYHIDLVIPNRTVYSIFDETLRSIDSIKKYYNHFPDLIENFTESLEDLARSRNEDAVYALAKNISVLFKSGKNFVHKYELQTVLDAYMSQKFRHVSVECETSLHTKCDTILVIADLHVMFIIEYE</sequence>
<dbReference type="PANTHER" id="PTHR34825:SF1">
    <property type="entry name" value="AAA-ATPASE-LIKE DOMAIN-CONTAINING PROTEIN"/>
    <property type="match status" value="1"/>
</dbReference>
<proteinExistence type="predicted"/>
<dbReference type="AlphaFoldDB" id="A0AA39KPI9"/>
<feature type="domain" description="AAA-ATPase-like" evidence="1">
    <location>
        <begin position="12"/>
        <end position="153"/>
    </location>
</feature>
<reference evidence="2" key="2">
    <citation type="submission" date="2023-03" db="EMBL/GenBank/DDBJ databases">
        <authorList>
            <person name="Inwood S.N."/>
            <person name="Skelly J.G."/>
            <person name="Guhlin J."/>
            <person name="Harrop T.W.R."/>
            <person name="Goldson S.G."/>
            <person name="Dearden P.K."/>
        </authorList>
    </citation>
    <scope>NUCLEOTIDE SEQUENCE</scope>
    <source>
        <strain evidence="2">Irish</strain>
        <tissue evidence="2">Whole body</tissue>
    </source>
</reference>
<dbReference type="EMBL" id="JAQQBS010001150">
    <property type="protein sequence ID" value="KAK0169163.1"/>
    <property type="molecule type" value="Genomic_DNA"/>
</dbReference>
<comment type="caution">
    <text evidence="2">The sequence shown here is derived from an EMBL/GenBank/DDBJ whole genome shotgun (WGS) entry which is preliminary data.</text>
</comment>
<gene>
    <name evidence="2" type="ORF">PV328_012393</name>
</gene>
<feature type="non-terminal residue" evidence="2">
    <location>
        <position position="1"/>
    </location>
</feature>
<dbReference type="Pfam" id="PF09820">
    <property type="entry name" value="AAA-ATPase_like"/>
    <property type="match status" value="1"/>
</dbReference>
<reference evidence="2" key="1">
    <citation type="journal article" date="2023" name="bioRxiv">
        <title>Scaffold-level genome assemblies of two parasitoid biocontrol wasps reveal the parthenogenesis mechanism and an associated novel virus.</title>
        <authorList>
            <person name="Inwood S."/>
            <person name="Skelly J."/>
            <person name="Guhlin J."/>
            <person name="Harrop T."/>
            <person name="Goldson S."/>
            <person name="Dearden P."/>
        </authorList>
    </citation>
    <scope>NUCLEOTIDE SEQUENCE</scope>
    <source>
        <strain evidence="2">Irish</strain>
        <tissue evidence="2">Whole body</tissue>
    </source>
</reference>
<keyword evidence="3" id="KW-1185">Reference proteome</keyword>
<dbReference type="InterPro" id="IPR018631">
    <property type="entry name" value="AAA-ATPase-like_dom"/>
</dbReference>
<evidence type="ECO:0000313" key="2">
    <source>
        <dbReference type="EMBL" id="KAK0169163.1"/>
    </source>
</evidence>
<name>A0AA39KPI9_9HYME</name>
<evidence type="ECO:0000313" key="3">
    <source>
        <dbReference type="Proteomes" id="UP001168990"/>
    </source>
</evidence>
<protein>
    <recommendedName>
        <fullName evidence="1">AAA-ATPase-like domain-containing protein</fullName>
    </recommendedName>
</protein>
<evidence type="ECO:0000259" key="1">
    <source>
        <dbReference type="Pfam" id="PF09820"/>
    </source>
</evidence>
<dbReference type="PANTHER" id="PTHR34825">
    <property type="entry name" value="CONSERVED PROTEIN, WITH A WEAK D-GALACTARATE DEHYDRATASE/ALTRONATE HYDROLASE DOMAIN"/>
    <property type="match status" value="1"/>
</dbReference>
<accession>A0AA39KPI9</accession>
<feature type="non-terminal residue" evidence="2">
    <location>
        <position position="476"/>
    </location>
</feature>